<feature type="coiled-coil region" evidence="1">
    <location>
        <begin position="218"/>
        <end position="343"/>
    </location>
</feature>
<gene>
    <name evidence="2" type="ORF">M9Y10_000670</name>
</gene>
<sequence length="526" mass="62390">MSQSIIFYLNQRTFELPYDLSLIFKITNKAIQNEIGFRHEYYVNSKVQNETFQSFINYWIDEKNVPEINFDNFWDFYMLNNEFGIMESIIKKECYLDFAKLSILINTDNTEKTDKNPIESYISSHLSHYIKNYKKELQEVPIQNLNNIFNNYKNDLQNHDDAFSFIIDLVKQKNNDEYYILINSLEMNKIKNPENIKNILSNYKEFLGFCPQNLNSIFDRQQEEIQDLKQQLSNKDILNKENEEKIKNLETIIKDNEEQLKNKDQIIIKNEEKIKNLETKIKEEEEQLKNKDQIIIKNEEKIKNLETKIKDDEEKLKNKDQKITKNEEDIKSLKTQIETKNKDIKEFLIHKVDDLKNTADNFSFKTELTSTKIEETSLYFDKDDIVSISSSIGKDGSCKYEHKVNGEEIICICKNSYLNQFEQIKQIMAILQRCNDIVKNNVLPLIPHDKADDSFIENIKEIFDGNLSIKNIVEQNHEKNVKLFLLFDYLEMTLMSSTLKFFKEETVNLINSTAKDLDDFIMANQF</sequence>
<dbReference type="Proteomes" id="UP001470230">
    <property type="component" value="Unassembled WGS sequence"/>
</dbReference>
<protein>
    <submittedName>
        <fullName evidence="2">Uncharacterized protein</fullName>
    </submittedName>
</protein>
<keyword evidence="1" id="KW-0175">Coiled coil</keyword>
<evidence type="ECO:0000313" key="2">
    <source>
        <dbReference type="EMBL" id="KAK8898385.1"/>
    </source>
</evidence>
<accession>A0ABR2L7Z4</accession>
<dbReference type="Gene3D" id="1.20.5.340">
    <property type="match status" value="1"/>
</dbReference>
<reference evidence="2 3" key="1">
    <citation type="submission" date="2024-04" db="EMBL/GenBank/DDBJ databases">
        <title>Tritrichomonas musculus Genome.</title>
        <authorList>
            <person name="Alves-Ferreira E."/>
            <person name="Grigg M."/>
            <person name="Lorenzi H."/>
            <person name="Galac M."/>
        </authorList>
    </citation>
    <scope>NUCLEOTIDE SEQUENCE [LARGE SCALE GENOMIC DNA]</scope>
    <source>
        <strain evidence="2 3">EAF2021</strain>
    </source>
</reference>
<keyword evidence="3" id="KW-1185">Reference proteome</keyword>
<name>A0ABR2L7Z4_9EUKA</name>
<comment type="caution">
    <text evidence="2">The sequence shown here is derived from an EMBL/GenBank/DDBJ whole genome shotgun (WGS) entry which is preliminary data.</text>
</comment>
<proteinExistence type="predicted"/>
<dbReference type="SUPFAM" id="SSF57997">
    <property type="entry name" value="Tropomyosin"/>
    <property type="match status" value="1"/>
</dbReference>
<evidence type="ECO:0000256" key="1">
    <source>
        <dbReference type="SAM" id="Coils"/>
    </source>
</evidence>
<organism evidence="2 3">
    <name type="scientific">Tritrichomonas musculus</name>
    <dbReference type="NCBI Taxonomy" id="1915356"/>
    <lineage>
        <taxon>Eukaryota</taxon>
        <taxon>Metamonada</taxon>
        <taxon>Parabasalia</taxon>
        <taxon>Tritrichomonadida</taxon>
        <taxon>Tritrichomonadidae</taxon>
        <taxon>Tritrichomonas</taxon>
    </lineage>
</organism>
<dbReference type="EMBL" id="JAPFFF010000001">
    <property type="protein sequence ID" value="KAK8898385.1"/>
    <property type="molecule type" value="Genomic_DNA"/>
</dbReference>
<evidence type="ECO:0000313" key="3">
    <source>
        <dbReference type="Proteomes" id="UP001470230"/>
    </source>
</evidence>